<feature type="domain" description="PWWP" evidence="2">
    <location>
        <begin position="163"/>
        <end position="201"/>
    </location>
</feature>
<dbReference type="SUPFAM" id="SSF63748">
    <property type="entry name" value="Tudor/PWWP/MBT"/>
    <property type="match status" value="1"/>
</dbReference>
<protein>
    <recommendedName>
        <fullName evidence="2">PWWP domain-containing protein</fullName>
    </recommendedName>
</protein>
<evidence type="ECO:0000313" key="3">
    <source>
        <dbReference type="EMBL" id="KAF2308521.1"/>
    </source>
</evidence>
<dbReference type="InterPro" id="IPR000313">
    <property type="entry name" value="PWWP_dom"/>
</dbReference>
<feature type="compositionally biased region" description="Basic and acidic residues" evidence="1">
    <location>
        <begin position="134"/>
        <end position="149"/>
    </location>
</feature>
<feature type="region of interest" description="Disordered" evidence="1">
    <location>
        <begin position="1"/>
        <end position="29"/>
    </location>
</feature>
<reference evidence="3 4" key="1">
    <citation type="journal article" date="2020" name="Mol. Plant">
        <title>The Chromosome-Based Rubber Tree Genome Provides New Insights into Spurge Genome Evolution and Rubber Biosynthesis.</title>
        <authorList>
            <person name="Liu J."/>
            <person name="Shi C."/>
            <person name="Shi C.C."/>
            <person name="Li W."/>
            <person name="Zhang Q.J."/>
            <person name="Zhang Y."/>
            <person name="Li K."/>
            <person name="Lu H.F."/>
            <person name="Shi C."/>
            <person name="Zhu S.T."/>
            <person name="Xiao Z.Y."/>
            <person name="Nan H."/>
            <person name="Yue Y."/>
            <person name="Zhu X.G."/>
            <person name="Wu Y."/>
            <person name="Hong X.N."/>
            <person name="Fan G.Y."/>
            <person name="Tong Y."/>
            <person name="Zhang D."/>
            <person name="Mao C.L."/>
            <person name="Liu Y.L."/>
            <person name="Hao S.J."/>
            <person name="Liu W.Q."/>
            <person name="Lv M.Q."/>
            <person name="Zhang H.B."/>
            <person name="Liu Y."/>
            <person name="Hu-Tang G.R."/>
            <person name="Wang J.P."/>
            <person name="Wang J.H."/>
            <person name="Sun Y.H."/>
            <person name="Ni S.B."/>
            <person name="Chen W.B."/>
            <person name="Zhang X.C."/>
            <person name="Jiao Y.N."/>
            <person name="Eichler E.E."/>
            <person name="Li G.H."/>
            <person name="Liu X."/>
            <person name="Gao L.Z."/>
        </authorList>
    </citation>
    <scope>NUCLEOTIDE SEQUENCE [LARGE SCALE GENOMIC DNA]</scope>
    <source>
        <strain evidence="4">cv. GT1</strain>
        <tissue evidence="3">Leaf</tissue>
    </source>
</reference>
<dbReference type="CDD" id="cd05162">
    <property type="entry name" value="PWWP"/>
    <property type="match status" value="1"/>
</dbReference>
<keyword evidence="4" id="KW-1185">Reference proteome</keyword>
<dbReference type="EMBL" id="JAAGAX010000007">
    <property type="protein sequence ID" value="KAF2308521.1"/>
    <property type="molecule type" value="Genomic_DNA"/>
</dbReference>
<gene>
    <name evidence="3" type="ORF">GH714_010316</name>
</gene>
<comment type="caution">
    <text evidence="3">The sequence shown here is derived from an EMBL/GenBank/DDBJ whole genome shotgun (WGS) entry which is preliminary data.</text>
</comment>
<dbReference type="PANTHER" id="PTHR10688">
    <property type="entry name" value="PWWP DOMAIN-CONTAINING PROTEIN"/>
    <property type="match status" value="1"/>
</dbReference>
<feature type="compositionally biased region" description="Polar residues" evidence="1">
    <location>
        <begin position="13"/>
        <end position="29"/>
    </location>
</feature>
<evidence type="ECO:0000256" key="1">
    <source>
        <dbReference type="SAM" id="MobiDB-lite"/>
    </source>
</evidence>
<dbReference type="Pfam" id="PF00855">
    <property type="entry name" value="PWWP"/>
    <property type="match status" value="1"/>
</dbReference>
<dbReference type="PANTHER" id="PTHR10688:SF3">
    <property type="entry name" value="PWWP DOMAIN-CONTAINING PROTEIN 6"/>
    <property type="match status" value="1"/>
</dbReference>
<dbReference type="InterPro" id="IPR052657">
    <property type="entry name" value="PDP_family_Arabidopsis"/>
</dbReference>
<feature type="region of interest" description="Disordered" evidence="1">
    <location>
        <begin position="134"/>
        <end position="154"/>
    </location>
</feature>
<evidence type="ECO:0000259" key="2">
    <source>
        <dbReference type="PROSITE" id="PS50812"/>
    </source>
</evidence>
<dbReference type="AlphaFoldDB" id="A0A6A6M4A3"/>
<name>A0A6A6M4A3_HEVBR</name>
<dbReference type="Gene3D" id="2.30.30.140">
    <property type="match status" value="1"/>
</dbReference>
<accession>A0A6A6M4A3</accession>
<sequence length="217" mass="23965">MKTVENRPKALSASPSLSQEPQESYSSDLVATEVSVEREFGGRYTVDLGGNEGSLDDSEINGASSLLKMHESKSLRGLGSVLDVIDKTGKRGFESVDGISLVADICGDVHPSGIKANRKFGRIVRGQSLDANERYQDGKNRELSDSKDWEGEENMEDGHEFSVGDFVWGKIKSHPWWPGRIYDPLDASDYAKKLNHGIRFLWLTLEMGHLLGAIHLS</sequence>
<dbReference type="PROSITE" id="PS50812">
    <property type="entry name" value="PWWP"/>
    <property type="match status" value="1"/>
</dbReference>
<evidence type="ECO:0000313" key="4">
    <source>
        <dbReference type="Proteomes" id="UP000467840"/>
    </source>
</evidence>
<dbReference type="Proteomes" id="UP000467840">
    <property type="component" value="Chromosome 17"/>
</dbReference>
<organism evidence="3 4">
    <name type="scientific">Hevea brasiliensis</name>
    <name type="common">Para rubber tree</name>
    <name type="synonym">Siphonia brasiliensis</name>
    <dbReference type="NCBI Taxonomy" id="3981"/>
    <lineage>
        <taxon>Eukaryota</taxon>
        <taxon>Viridiplantae</taxon>
        <taxon>Streptophyta</taxon>
        <taxon>Embryophyta</taxon>
        <taxon>Tracheophyta</taxon>
        <taxon>Spermatophyta</taxon>
        <taxon>Magnoliopsida</taxon>
        <taxon>eudicotyledons</taxon>
        <taxon>Gunneridae</taxon>
        <taxon>Pentapetalae</taxon>
        <taxon>rosids</taxon>
        <taxon>fabids</taxon>
        <taxon>Malpighiales</taxon>
        <taxon>Euphorbiaceae</taxon>
        <taxon>Crotonoideae</taxon>
        <taxon>Micrandreae</taxon>
        <taxon>Hevea</taxon>
    </lineage>
</organism>
<proteinExistence type="predicted"/>